<protein>
    <submittedName>
        <fullName evidence="3">Putative group 1 glycosyl transferase</fullName>
    </submittedName>
</protein>
<evidence type="ECO:0000259" key="2">
    <source>
        <dbReference type="Pfam" id="PF13439"/>
    </source>
</evidence>
<dbReference type="CDD" id="cd03801">
    <property type="entry name" value="GT4_PimA-like"/>
    <property type="match status" value="1"/>
</dbReference>
<name>A0A1Y2JZD9_9PROT</name>
<keyword evidence="4" id="KW-1185">Reference proteome</keyword>
<dbReference type="InterPro" id="IPR001296">
    <property type="entry name" value="Glyco_trans_1"/>
</dbReference>
<evidence type="ECO:0000313" key="3">
    <source>
        <dbReference type="EMBL" id="OSM00256.1"/>
    </source>
</evidence>
<dbReference type="Proteomes" id="UP000194003">
    <property type="component" value="Unassembled WGS sequence"/>
</dbReference>
<keyword evidence="3" id="KW-0808">Transferase</keyword>
<gene>
    <name evidence="3" type="ORF">MAIT1_00728</name>
</gene>
<organism evidence="3 4">
    <name type="scientific">Magnetofaba australis IT-1</name>
    <dbReference type="NCBI Taxonomy" id="1434232"/>
    <lineage>
        <taxon>Bacteria</taxon>
        <taxon>Pseudomonadati</taxon>
        <taxon>Pseudomonadota</taxon>
        <taxon>Magnetococcia</taxon>
        <taxon>Magnetococcales</taxon>
        <taxon>Magnetococcaceae</taxon>
        <taxon>Magnetofaba</taxon>
    </lineage>
</organism>
<proteinExistence type="predicted"/>
<dbReference type="PANTHER" id="PTHR46401:SF8">
    <property type="entry name" value="BLL6006 PROTEIN"/>
    <property type="match status" value="1"/>
</dbReference>
<feature type="domain" description="Glycosyltransferase subfamily 4-like N-terminal" evidence="2">
    <location>
        <begin position="14"/>
        <end position="188"/>
    </location>
</feature>
<dbReference type="PANTHER" id="PTHR46401">
    <property type="entry name" value="GLYCOSYLTRANSFERASE WBBK-RELATED"/>
    <property type="match status" value="1"/>
</dbReference>
<evidence type="ECO:0000313" key="4">
    <source>
        <dbReference type="Proteomes" id="UP000194003"/>
    </source>
</evidence>
<dbReference type="Pfam" id="PF00534">
    <property type="entry name" value="Glycos_transf_1"/>
    <property type="match status" value="1"/>
</dbReference>
<reference evidence="3 4" key="1">
    <citation type="journal article" date="2016" name="BMC Genomics">
        <title>Combined genomic and structural analyses of a cultured magnetotactic bacterium reveals its niche adaptation to a dynamic environment.</title>
        <authorList>
            <person name="Araujo A.C."/>
            <person name="Morillo V."/>
            <person name="Cypriano J."/>
            <person name="Teixeira L.C."/>
            <person name="Leao P."/>
            <person name="Lyra S."/>
            <person name="Almeida L.G."/>
            <person name="Bazylinski D.A."/>
            <person name="Vasconcellos A.T."/>
            <person name="Abreu F."/>
            <person name="Lins U."/>
        </authorList>
    </citation>
    <scope>NUCLEOTIDE SEQUENCE [LARGE SCALE GENOMIC DNA]</scope>
    <source>
        <strain evidence="3 4">IT-1</strain>
    </source>
</reference>
<dbReference type="AlphaFoldDB" id="A0A1Y2JZD9"/>
<evidence type="ECO:0000259" key="1">
    <source>
        <dbReference type="Pfam" id="PF00534"/>
    </source>
</evidence>
<accession>A0A1Y2JZD9</accession>
<dbReference type="Gene3D" id="3.40.50.2000">
    <property type="entry name" value="Glycogen Phosphorylase B"/>
    <property type="match status" value="2"/>
</dbReference>
<dbReference type="InterPro" id="IPR028098">
    <property type="entry name" value="Glyco_trans_4-like_N"/>
</dbReference>
<dbReference type="STRING" id="1434232.MAIT1_00728"/>
<comment type="caution">
    <text evidence="3">The sequence shown here is derived from an EMBL/GenBank/DDBJ whole genome shotgun (WGS) entry which is preliminary data.</text>
</comment>
<sequence>MMLAHHGAFPQVRGGVDAMLNTLAASLPEQGARVSVFNIAPWTQPQWTRHQEGEITVHSGRLRPLWDPKSPIKGFLGGLWEGVRTLWRLRRLCREESVDVIHLFTCQTQHAYFTLLRLVSGPRYVITYVGSDILKFPERPRSRVWLLRWIASHAHAITAVAEHLADAARERFPHLRSRIRALLNGVDLAGVVATPEDDAEALEIIAQLPARFALQVACLDPIKAQDAVIQAWEQVQARHPDLHLVFMGTAANEPPQIALMNELMARNPGRDRIHVFDSPPRAAALAAMRRAEMMIHPSRSEGLPFVLLECGAFNLPGVFSRIRPYVDLLDDGKEGLLATLDDPDAIAAAMNQLADDPLAARAMGRALGERVRARHDARVMAKSYFELYCQIVE</sequence>
<feature type="domain" description="Glycosyl transferase family 1" evidence="1">
    <location>
        <begin position="211"/>
        <end position="365"/>
    </location>
</feature>
<dbReference type="Pfam" id="PF13439">
    <property type="entry name" value="Glyco_transf_4"/>
    <property type="match status" value="1"/>
</dbReference>
<dbReference type="GO" id="GO:0016757">
    <property type="term" value="F:glycosyltransferase activity"/>
    <property type="evidence" value="ECO:0007669"/>
    <property type="project" value="InterPro"/>
</dbReference>
<dbReference type="SUPFAM" id="SSF53756">
    <property type="entry name" value="UDP-Glycosyltransferase/glycogen phosphorylase"/>
    <property type="match status" value="1"/>
</dbReference>
<dbReference type="EMBL" id="LVJN01000021">
    <property type="protein sequence ID" value="OSM00256.1"/>
    <property type="molecule type" value="Genomic_DNA"/>
</dbReference>